<dbReference type="GO" id="GO:0009116">
    <property type="term" value="P:nucleoside metabolic process"/>
    <property type="evidence" value="ECO:0007669"/>
    <property type="project" value="InterPro"/>
</dbReference>
<dbReference type="Pfam" id="PF13424">
    <property type="entry name" value="TPR_12"/>
    <property type="match status" value="2"/>
</dbReference>
<evidence type="ECO:0000259" key="3">
    <source>
        <dbReference type="Pfam" id="PF01048"/>
    </source>
</evidence>
<dbReference type="SUPFAM" id="SSF53167">
    <property type="entry name" value="Purine and uridine phosphorylases"/>
    <property type="match status" value="1"/>
</dbReference>
<dbReference type="AlphaFoldDB" id="A0A6V8HCK1"/>
<dbReference type="Gene3D" id="1.25.40.10">
    <property type="entry name" value="Tetratricopeptide repeat domain"/>
    <property type="match status" value="2"/>
</dbReference>
<name>A0A6V8HCK1_TALPI</name>
<dbReference type="PANTHER" id="PTHR46082:SF11">
    <property type="entry name" value="AAA+ ATPASE DOMAIN-CONTAINING PROTEIN-RELATED"/>
    <property type="match status" value="1"/>
</dbReference>
<dbReference type="InterPro" id="IPR053137">
    <property type="entry name" value="NLR-like"/>
</dbReference>
<accession>A0A6V8HCK1</accession>
<proteinExistence type="predicted"/>
<reference evidence="5" key="1">
    <citation type="journal article" date="2015" name="Genome Announc.">
        <title>Draft genome sequence of Talaromyces cellulolyticus strain Y-94, a source of lignocellulosic biomass-degrading enzymes.</title>
        <authorList>
            <person name="Fujii T."/>
            <person name="Koike H."/>
            <person name="Sawayama S."/>
            <person name="Yano S."/>
            <person name="Inoue H."/>
        </authorList>
    </citation>
    <scope>NUCLEOTIDE SEQUENCE [LARGE SCALE GENOMIC DNA]</scope>
    <source>
        <strain evidence="5">Y-94</strain>
    </source>
</reference>
<dbReference type="Gene3D" id="3.40.50.300">
    <property type="entry name" value="P-loop containing nucleotide triphosphate hydrolases"/>
    <property type="match status" value="1"/>
</dbReference>
<feature type="region of interest" description="Disordered" evidence="1">
    <location>
        <begin position="937"/>
        <end position="1007"/>
    </location>
</feature>
<dbReference type="InterPro" id="IPR000845">
    <property type="entry name" value="Nucleoside_phosphorylase_d"/>
</dbReference>
<dbReference type="InterPro" id="IPR019734">
    <property type="entry name" value="TPR_rpt"/>
</dbReference>
<feature type="compositionally biased region" description="Basic residues" evidence="1">
    <location>
        <begin position="997"/>
        <end position="1007"/>
    </location>
</feature>
<dbReference type="Pfam" id="PF13374">
    <property type="entry name" value="TPR_10"/>
    <property type="match status" value="1"/>
</dbReference>
<dbReference type="Gene3D" id="3.40.50.1580">
    <property type="entry name" value="Nucleoside phosphorylase domain"/>
    <property type="match status" value="1"/>
</dbReference>
<feature type="compositionally biased region" description="Low complexity" evidence="1">
    <location>
        <begin position="963"/>
        <end position="979"/>
    </location>
</feature>
<dbReference type="PANTHER" id="PTHR46082">
    <property type="entry name" value="ATP/GTP-BINDING PROTEIN-RELATED"/>
    <property type="match status" value="1"/>
</dbReference>
<feature type="domain" description="Nucleoside phosphorylase" evidence="3">
    <location>
        <begin position="12"/>
        <end position="291"/>
    </location>
</feature>
<evidence type="ECO:0000313" key="5">
    <source>
        <dbReference type="Proteomes" id="UP000053095"/>
    </source>
</evidence>
<keyword evidence="5" id="KW-1185">Reference proteome</keyword>
<dbReference type="EMBL" id="DF933829">
    <property type="protein sequence ID" value="GAM38719.1"/>
    <property type="molecule type" value="Genomic_DNA"/>
</dbReference>
<evidence type="ECO:0000256" key="1">
    <source>
        <dbReference type="SAM" id="MobiDB-lite"/>
    </source>
</evidence>
<dbReference type="Pfam" id="PF00931">
    <property type="entry name" value="NB-ARC"/>
    <property type="match status" value="1"/>
</dbReference>
<dbReference type="InterPro" id="IPR002182">
    <property type="entry name" value="NB-ARC"/>
</dbReference>
<organism evidence="4 5">
    <name type="scientific">Talaromyces pinophilus</name>
    <name type="common">Penicillium pinophilum</name>
    <dbReference type="NCBI Taxonomy" id="128442"/>
    <lineage>
        <taxon>Eukaryota</taxon>
        <taxon>Fungi</taxon>
        <taxon>Dikarya</taxon>
        <taxon>Ascomycota</taxon>
        <taxon>Pezizomycotina</taxon>
        <taxon>Eurotiomycetes</taxon>
        <taxon>Eurotiomycetidae</taxon>
        <taxon>Eurotiales</taxon>
        <taxon>Trichocomaceae</taxon>
        <taxon>Talaromyces</taxon>
        <taxon>Talaromyces sect. Talaromyces</taxon>
    </lineage>
</organism>
<evidence type="ECO:0000259" key="2">
    <source>
        <dbReference type="Pfam" id="PF00931"/>
    </source>
</evidence>
<sequence length="1007" mass="113675">MKSSYSHNDYSIAWICALPLEMAAAKAMLDETHPSLPQSSNDHNVYTLGSISGHAVVISCLPYGVYGTTSAATVLAEMRATFPCLQFALMVGIGGGVPSGVADVRLGDVVVSKPTAAFGGVVQYDYGKATNHARFERAGTLNKPPVILLNAMAQIESDHLLEGETITNIVTDLLEEKEGMRKKFSRPDHDWLFKPHYLHETYGGTNTECLKCNQRQLVKRATRPNDDVRTHYGLIASGNGVMKDAQKRDLIAQELDILCFEMEAAGLMDQLPCLVIRGICDYCDSHKNKKWQGYASLTAAAYAKHLLSIVPSSNRPAPVESENQSWMVPFQRNPKFTGRGEVIKNLEEFVARRDGPKKFSLAGLGGMGKTQVALELAYRVRDKDPDCSVFWISAVSNSSIEQAYMSIAQELELKEVDPANVKSRVQSHLSRREMGKWLIIYDNADDPDMWLSEDNTATELKKLIPYSDQGRVLFTTRNRQLAQRLVPSNVVSITEMDEETATEVLRKSLIQKDLLDDPDVTTALLKQLTFLPLAITQAATYINNTGIQLPDYLALLQEQEQDVVELLSENFEDEGRYLETQNPVAMTWLISFHHIQRQNPLAIDYLSFMACINPRNIPRSLLLPASSLKRQTDALGLLSAYSFITTQKDRSFSLHRLVHLATRNWLRQNDLLQSWLRKATDRLDDVFPNSQYTNRPLWRLYMPHALYLIKEGGGMASREGYAGLLQRIGRCLHKDGRYNEAEGLLRNVVDIQEAENGSTDVLTLVAMGHLASTYRKQGRWKEAEQLELQILETSIKELGPEHRNTLDSMHQLTLIYSKQRRWKEAEELEIKVVEISTRVLGEEHPDTLNSLFNLASLYWEQGRLDEAEELESRVLELSRKVIGVDHPDTLMNMHNLAFTWHDMGRHEEAFKMMEDCIQLRVDTLGPEHADTVSAVQALQGWREKEKKSSSQPRNTRHPRESSSKSTSTSTLKSETTVSLRKTRTNHSVDSTTSTQSSRHRTLQSMKK</sequence>
<dbReference type="InterPro" id="IPR027417">
    <property type="entry name" value="P-loop_NTPase"/>
</dbReference>
<feature type="domain" description="NB-ARC" evidence="2">
    <location>
        <begin position="343"/>
        <end position="513"/>
    </location>
</feature>
<protein>
    <submittedName>
        <fullName evidence="4">Uncharacterized protein</fullName>
    </submittedName>
</protein>
<dbReference type="SMART" id="SM00028">
    <property type="entry name" value="TPR"/>
    <property type="match status" value="3"/>
</dbReference>
<dbReference type="SUPFAM" id="SSF48452">
    <property type="entry name" value="TPR-like"/>
    <property type="match status" value="2"/>
</dbReference>
<dbReference type="InterPro" id="IPR035994">
    <property type="entry name" value="Nucleoside_phosphorylase_sf"/>
</dbReference>
<gene>
    <name evidence="4" type="ORF">TCE0_033f09674</name>
</gene>
<dbReference type="GO" id="GO:0043531">
    <property type="term" value="F:ADP binding"/>
    <property type="evidence" value="ECO:0007669"/>
    <property type="project" value="InterPro"/>
</dbReference>
<dbReference type="InterPro" id="IPR011990">
    <property type="entry name" value="TPR-like_helical_dom_sf"/>
</dbReference>
<dbReference type="GO" id="GO:0003824">
    <property type="term" value="F:catalytic activity"/>
    <property type="evidence" value="ECO:0007669"/>
    <property type="project" value="InterPro"/>
</dbReference>
<dbReference type="Pfam" id="PF01048">
    <property type="entry name" value="PNP_UDP_1"/>
    <property type="match status" value="1"/>
</dbReference>
<comment type="caution">
    <text evidence="4">The sequence shown here is derived from an EMBL/GenBank/DDBJ whole genome shotgun (WGS) entry which is preliminary data.</text>
</comment>
<dbReference type="SUPFAM" id="SSF52540">
    <property type="entry name" value="P-loop containing nucleoside triphosphate hydrolases"/>
    <property type="match status" value="1"/>
</dbReference>
<dbReference type="Proteomes" id="UP000053095">
    <property type="component" value="Unassembled WGS sequence"/>
</dbReference>
<evidence type="ECO:0000313" key="4">
    <source>
        <dbReference type="EMBL" id="GAM38719.1"/>
    </source>
</evidence>